<dbReference type="PROSITE" id="PS51379">
    <property type="entry name" value="4FE4S_FER_2"/>
    <property type="match status" value="1"/>
</dbReference>
<feature type="domain" description="4Fe-4S ferredoxin-type" evidence="5">
    <location>
        <begin position="44"/>
        <end position="73"/>
    </location>
</feature>
<protein>
    <submittedName>
        <fullName evidence="6">Ribosome biogenesis/translation initiation ATPase RLI</fullName>
    </submittedName>
</protein>
<dbReference type="InterPro" id="IPR013283">
    <property type="entry name" value="RLI1"/>
</dbReference>
<evidence type="ECO:0000256" key="1">
    <source>
        <dbReference type="ARBA" id="ARBA00022741"/>
    </source>
</evidence>
<feature type="region of interest" description="Disordered" evidence="3">
    <location>
        <begin position="561"/>
        <end position="592"/>
    </location>
</feature>
<dbReference type="FunFam" id="3.40.50.300:FF:001546">
    <property type="entry name" value="RNase L inhibitor homolog"/>
    <property type="match status" value="1"/>
</dbReference>
<name>A0A8T4C755_9ARCH</name>
<dbReference type="Pfam" id="PF04068">
    <property type="entry name" value="Fer4_RLI"/>
    <property type="match status" value="1"/>
</dbReference>
<feature type="compositionally biased region" description="Basic and acidic residues" evidence="3">
    <location>
        <begin position="575"/>
        <end position="592"/>
    </location>
</feature>
<evidence type="ECO:0000256" key="2">
    <source>
        <dbReference type="ARBA" id="ARBA00022840"/>
    </source>
</evidence>
<organism evidence="6 7">
    <name type="scientific">Candidatus Iainarchaeum sp</name>
    <dbReference type="NCBI Taxonomy" id="3101447"/>
    <lineage>
        <taxon>Archaea</taxon>
        <taxon>Candidatus Iainarchaeota</taxon>
        <taxon>Candidatus Iainarchaeia</taxon>
        <taxon>Candidatus Iainarchaeales</taxon>
        <taxon>Candidatus Iainarchaeaceae</taxon>
        <taxon>Candidatus Iainarchaeum</taxon>
    </lineage>
</organism>
<dbReference type="SMART" id="SM00382">
    <property type="entry name" value="AAA"/>
    <property type="match status" value="2"/>
</dbReference>
<sequence length="592" mass="66012">MSLKRIAVIDHDKCYPDKCNWLCQRKCPVNRSGSECITQNTIKVKAQIAEELCTGCGICPRICPFGAITIINLDVDFGEPIHSYGVNAFRLHKLPIPQKGKVTGIVGRNGTGKTTAIGILAGNIIPNMGKYENKTENYNALLEKFRGKELYSVFSEIANKKHPVSIKPQMVEKIARTYQGNVKQLLMHVNAEKTPFVVRELGLEKIAERELQHLSGGELQKVALAACALKEAKTYFIDEPSSYLDIRERLRAAGFIRGLVTDERSVLAVEHDLVLLDYLSDNVHMMFGQPSVFGVVSSVHPTREGINQYLEGYAKDENYRFREKPITFLDKSARDIKKQIPLLTWPAFDVKQGTFTLHADAGTIHTNQSIGILGPNGIGKTTFVKTLAGILTPEQGKLPQKIPVAYKPQYVEATPNTTVEEFLHTRMSTASREAKHLLVEPLHLQPLYEKQLDTLSGGELQRVHIAAALGSDASLILLDEPSAMLDVEQRLQVAKTIRNIVDVQEKTVLVVDHDLMFMDYVSDRLLLFEGEPTLNGKVHGPLGMEEGMNGLLKQLGISVRRDQSTKRPRVNKPGSVKDTEQKKAGDYYYTKD</sequence>
<proteinExistence type="predicted"/>
<dbReference type="SUPFAM" id="SSF54862">
    <property type="entry name" value="4Fe-4S ferredoxins"/>
    <property type="match status" value="1"/>
</dbReference>
<dbReference type="InterPro" id="IPR007209">
    <property type="entry name" value="RNaseL-inhib-like_metal-bd_dom"/>
</dbReference>
<dbReference type="GO" id="GO:0005524">
    <property type="term" value="F:ATP binding"/>
    <property type="evidence" value="ECO:0007669"/>
    <property type="project" value="UniProtKB-KW"/>
</dbReference>
<keyword evidence="2" id="KW-0067">ATP-binding</keyword>
<dbReference type="PRINTS" id="PR01868">
    <property type="entry name" value="ABCEFAMILY"/>
</dbReference>
<dbReference type="EMBL" id="VGJJ01000019">
    <property type="protein sequence ID" value="MBM3282261.1"/>
    <property type="molecule type" value="Genomic_DNA"/>
</dbReference>
<dbReference type="AlphaFoldDB" id="A0A8T4C755"/>
<accession>A0A8T4C755</accession>
<dbReference type="InterPro" id="IPR017871">
    <property type="entry name" value="ABC_transporter-like_CS"/>
</dbReference>
<feature type="domain" description="ABC transporter" evidence="4">
    <location>
        <begin position="321"/>
        <end position="555"/>
    </location>
</feature>
<dbReference type="InterPro" id="IPR027417">
    <property type="entry name" value="P-loop_NTPase"/>
</dbReference>
<reference evidence="6" key="1">
    <citation type="submission" date="2019-03" db="EMBL/GenBank/DDBJ databases">
        <title>Lake Tanganyika Metagenome-Assembled Genomes (MAGs).</title>
        <authorList>
            <person name="Tran P."/>
        </authorList>
    </citation>
    <scope>NUCLEOTIDE SEQUENCE</scope>
    <source>
        <strain evidence="6">M_DeepCast_50m_m2_156</strain>
    </source>
</reference>
<evidence type="ECO:0000259" key="5">
    <source>
        <dbReference type="PROSITE" id="PS51379"/>
    </source>
</evidence>
<dbReference type="Pfam" id="PF00037">
    <property type="entry name" value="Fer4"/>
    <property type="match status" value="1"/>
</dbReference>
<dbReference type="InterPro" id="IPR003593">
    <property type="entry name" value="AAA+_ATPase"/>
</dbReference>
<dbReference type="PANTHER" id="PTHR19248">
    <property type="entry name" value="ATP-BINDING TRANSPORT PROTEIN-RELATED"/>
    <property type="match status" value="1"/>
</dbReference>
<evidence type="ECO:0000313" key="6">
    <source>
        <dbReference type="EMBL" id="MBM3282261.1"/>
    </source>
</evidence>
<dbReference type="Gene3D" id="3.40.50.300">
    <property type="entry name" value="P-loop containing nucleotide triphosphate hydrolases"/>
    <property type="match status" value="2"/>
</dbReference>
<dbReference type="InterPro" id="IPR017896">
    <property type="entry name" value="4Fe4S_Fe-S-bd"/>
</dbReference>
<keyword evidence="1" id="KW-0547">Nucleotide-binding</keyword>
<dbReference type="GO" id="GO:0016887">
    <property type="term" value="F:ATP hydrolysis activity"/>
    <property type="evidence" value="ECO:0007669"/>
    <property type="project" value="InterPro"/>
</dbReference>
<feature type="domain" description="ABC transporter" evidence="4">
    <location>
        <begin position="70"/>
        <end position="312"/>
    </location>
</feature>
<dbReference type="PROSITE" id="PS50893">
    <property type="entry name" value="ABC_TRANSPORTER_2"/>
    <property type="match status" value="2"/>
</dbReference>
<dbReference type="NCBIfam" id="NF009945">
    <property type="entry name" value="PRK13409.1"/>
    <property type="match status" value="1"/>
</dbReference>
<comment type="caution">
    <text evidence="6">The sequence shown here is derived from an EMBL/GenBank/DDBJ whole genome shotgun (WGS) entry which is preliminary data.</text>
</comment>
<dbReference type="Proteomes" id="UP000774699">
    <property type="component" value="Unassembled WGS sequence"/>
</dbReference>
<evidence type="ECO:0000313" key="7">
    <source>
        <dbReference type="Proteomes" id="UP000774699"/>
    </source>
</evidence>
<evidence type="ECO:0000259" key="4">
    <source>
        <dbReference type="PROSITE" id="PS50893"/>
    </source>
</evidence>
<dbReference type="PROSITE" id="PS00211">
    <property type="entry name" value="ABC_TRANSPORTER_1"/>
    <property type="match status" value="1"/>
</dbReference>
<dbReference type="Pfam" id="PF00005">
    <property type="entry name" value="ABC_tran"/>
    <property type="match status" value="2"/>
</dbReference>
<dbReference type="SUPFAM" id="SSF52540">
    <property type="entry name" value="P-loop containing nucleoside triphosphate hydrolases"/>
    <property type="match status" value="2"/>
</dbReference>
<evidence type="ECO:0000256" key="3">
    <source>
        <dbReference type="SAM" id="MobiDB-lite"/>
    </source>
</evidence>
<dbReference type="InterPro" id="IPR003439">
    <property type="entry name" value="ABC_transporter-like_ATP-bd"/>
</dbReference>
<gene>
    <name evidence="6" type="ORF">FJY86_02895</name>
</gene>